<evidence type="ECO:0000313" key="5">
    <source>
        <dbReference type="EnsemblMetazoa" id="CapteP187602"/>
    </source>
</evidence>
<name>R7UDS7_CAPTE</name>
<proteinExistence type="inferred from homology"/>
<evidence type="ECO:0000256" key="3">
    <source>
        <dbReference type="RuleBase" id="RU363129"/>
    </source>
</evidence>
<dbReference type="CDD" id="cd11301">
    <property type="entry name" value="Fut1_Fut2_like"/>
    <property type="match status" value="1"/>
</dbReference>
<keyword evidence="6" id="KW-1185">Reference proteome</keyword>
<dbReference type="OrthoDB" id="3226at2759"/>
<dbReference type="PANTHER" id="PTHR11927:SF9">
    <property type="entry name" value="L-FUCOSYLTRANSFERASE"/>
    <property type="match status" value="1"/>
</dbReference>
<sequence>MKAASRGFAIATCIISLTYFGYLTRGHLDTETRIIDHDQKHTEIFRPIDIQDMNASESEAVDQVNAVNRRSSHLNLKFKNNAGKLTVKTRGRLGNQMFQFAALIGLSERFNMIPTYHRSMVSLTHIFNVSQRPVIVDSEFNLKLKESTGMGGVDEKLLNRISNNVNTRLKGFFQGLDYFSNAEDIIRQELVFQPAIRQTAMDKFEKVNPGLWGSNSTKIGIHIRRGDFLGRGSQKKGRTLAPKEFYTKAMTHMLSLYPESVFIVAEIEKDWASENLKEFGSLFFTGKGTTPEEDMLLLSTCDHVIISSGSFSWWVGWLNKGTVVYFDLYPTIGSPLRKRFDPNKYYPAQWIPMH</sequence>
<organism evidence="4">
    <name type="scientific">Capitella teleta</name>
    <name type="common">Polychaete worm</name>
    <dbReference type="NCBI Taxonomy" id="283909"/>
    <lineage>
        <taxon>Eukaryota</taxon>
        <taxon>Metazoa</taxon>
        <taxon>Spiralia</taxon>
        <taxon>Lophotrochozoa</taxon>
        <taxon>Annelida</taxon>
        <taxon>Polychaeta</taxon>
        <taxon>Sedentaria</taxon>
        <taxon>Scolecida</taxon>
        <taxon>Capitellidae</taxon>
        <taxon>Capitella</taxon>
    </lineage>
</organism>
<protein>
    <recommendedName>
        <fullName evidence="3">L-Fucosyltransferase</fullName>
        <ecNumber evidence="3">2.4.1.-</ecNumber>
    </recommendedName>
</protein>
<keyword evidence="1 3" id="KW-0328">Glycosyltransferase</keyword>
<dbReference type="AlphaFoldDB" id="R7UDS7"/>
<dbReference type="EC" id="2.4.1.-" evidence="3"/>
<dbReference type="UniPathway" id="UPA00378"/>
<comment type="pathway">
    <text evidence="3">Protein modification; protein glycosylation.</text>
</comment>
<keyword evidence="3" id="KW-0333">Golgi apparatus</keyword>
<evidence type="ECO:0000313" key="4">
    <source>
        <dbReference type="EMBL" id="ELU04144.1"/>
    </source>
</evidence>
<dbReference type="EnsemblMetazoa" id="CapteT187602">
    <property type="protein sequence ID" value="CapteP187602"/>
    <property type="gene ID" value="CapteG187602"/>
</dbReference>
<dbReference type="InterPro" id="IPR002516">
    <property type="entry name" value="Glyco_trans_11"/>
</dbReference>
<dbReference type="PANTHER" id="PTHR11927">
    <property type="entry name" value="GALACTOSIDE 2-L-FUCOSYLTRANSFERASE"/>
    <property type="match status" value="1"/>
</dbReference>
<gene>
    <name evidence="4" type="ORF">CAPTEDRAFT_187602</name>
</gene>
<keyword evidence="2 3" id="KW-0808">Transferase</keyword>
<dbReference type="EMBL" id="KB302615">
    <property type="protein sequence ID" value="ELU04144.1"/>
    <property type="molecule type" value="Genomic_DNA"/>
</dbReference>
<accession>R7UDS7</accession>
<reference evidence="5" key="3">
    <citation type="submission" date="2015-06" db="UniProtKB">
        <authorList>
            <consortium name="EnsemblMetazoa"/>
        </authorList>
    </citation>
    <scope>IDENTIFICATION</scope>
</reference>
<dbReference type="Pfam" id="PF01531">
    <property type="entry name" value="Glyco_transf_11"/>
    <property type="match status" value="1"/>
</dbReference>
<reference evidence="6" key="1">
    <citation type="submission" date="2012-12" db="EMBL/GenBank/DDBJ databases">
        <authorList>
            <person name="Hellsten U."/>
            <person name="Grimwood J."/>
            <person name="Chapman J.A."/>
            <person name="Shapiro H."/>
            <person name="Aerts A."/>
            <person name="Otillar R.P."/>
            <person name="Terry A.Y."/>
            <person name="Boore J.L."/>
            <person name="Simakov O."/>
            <person name="Marletaz F."/>
            <person name="Cho S.-J."/>
            <person name="Edsinger-Gonzales E."/>
            <person name="Havlak P."/>
            <person name="Kuo D.-H."/>
            <person name="Larsson T."/>
            <person name="Lv J."/>
            <person name="Arendt D."/>
            <person name="Savage R."/>
            <person name="Osoegawa K."/>
            <person name="de Jong P."/>
            <person name="Lindberg D.R."/>
            <person name="Seaver E.C."/>
            <person name="Weisblat D.A."/>
            <person name="Putnam N.H."/>
            <person name="Grigoriev I.V."/>
            <person name="Rokhsar D.S."/>
        </authorList>
    </citation>
    <scope>NUCLEOTIDE SEQUENCE</scope>
    <source>
        <strain evidence="6">I ESC-2004</strain>
    </source>
</reference>
<evidence type="ECO:0000256" key="2">
    <source>
        <dbReference type="ARBA" id="ARBA00022679"/>
    </source>
</evidence>
<dbReference type="GO" id="GO:0005975">
    <property type="term" value="P:carbohydrate metabolic process"/>
    <property type="evidence" value="ECO:0007669"/>
    <property type="project" value="InterPro"/>
</dbReference>
<dbReference type="OMA" id="LMETVIM"/>
<keyword evidence="3" id="KW-0735">Signal-anchor</keyword>
<keyword evidence="3" id="KW-0812">Transmembrane</keyword>
<comment type="subcellular location">
    <subcellularLocation>
        <location evidence="3">Golgi apparatus</location>
        <location evidence="3">Golgi stack membrane</location>
        <topology evidence="3">Single-pass type II membrane protein</topology>
    </subcellularLocation>
</comment>
<dbReference type="STRING" id="283909.R7UDS7"/>
<reference evidence="4 6" key="2">
    <citation type="journal article" date="2013" name="Nature">
        <title>Insights into bilaterian evolution from three spiralian genomes.</title>
        <authorList>
            <person name="Simakov O."/>
            <person name="Marletaz F."/>
            <person name="Cho S.J."/>
            <person name="Edsinger-Gonzales E."/>
            <person name="Havlak P."/>
            <person name="Hellsten U."/>
            <person name="Kuo D.H."/>
            <person name="Larsson T."/>
            <person name="Lv J."/>
            <person name="Arendt D."/>
            <person name="Savage R."/>
            <person name="Osoegawa K."/>
            <person name="de Jong P."/>
            <person name="Grimwood J."/>
            <person name="Chapman J.A."/>
            <person name="Shapiro H."/>
            <person name="Aerts A."/>
            <person name="Otillar R.P."/>
            <person name="Terry A.Y."/>
            <person name="Boore J.L."/>
            <person name="Grigoriev I.V."/>
            <person name="Lindberg D.R."/>
            <person name="Seaver E.C."/>
            <person name="Weisblat D.A."/>
            <person name="Putnam N.H."/>
            <person name="Rokhsar D.S."/>
        </authorList>
    </citation>
    <scope>NUCLEOTIDE SEQUENCE</scope>
    <source>
        <strain evidence="4 6">I ESC-2004</strain>
    </source>
</reference>
<evidence type="ECO:0000256" key="1">
    <source>
        <dbReference type="ARBA" id="ARBA00022676"/>
    </source>
</evidence>
<dbReference type="GO" id="GO:0032580">
    <property type="term" value="C:Golgi cisterna membrane"/>
    <property type="evidence" value="ECO:0007669"/>
    <property type="project" value="UniProtKB-SubCell"/>
</dbReference>
<comment type="similarity">
    <text evidence="3">Belongs to the glycosyltransferase 11 family.</text>
</comment>
<keyword evidence="3" id="KW-0325">Glycoprotein</keyword>
<dbReference type="Proteomes" id="UP000014760">
    <property type="component" value="Unassembled WGS sequence"/>
</dbReference>
<dbReference type="GO" id="GO:0008107">
    <property type="term" value="F:galactoside 2-alpha-L-fucosyltransferase activity"/>
    <property type="evidence" value="ECO:0007669"/>
    <property type="project" value="InterPro"/>
</dbReference>
<dbReference type="EMBL" id="AMQN01001466">
    <property type="status" value="NOT_ANNOTATED_CDS"/>
    <property type="molecule type" value="Genomic_DNA"/>
</dbReference>
<dbReference type="HOGENOM" id="CLU_043399_2_0_1"/>
<evidence type="ECO:0000313" key="6">
    <source>
        <dbReference type="Proteomes" id="UP000014760"/>
    </source>
</evidence>